<organism evidence="1 2">
    <name type="scientific">Crotalaria pallida</name>
    <name type="common">Smooth rattlebox</name>
    <name type="synonym">Crotalaria striata</name>
    <dbReference type="NCBI Taxonomy" id="3830"/>
    <lineage>
        <taxon>Eukaryota</taxon>
        <taxon>Viridiplantae</taxon>
        <taxon>Streptophyta</taxon>
        <taxon>Embryophyta</taxon>
        <taxon>Tracheophyta</taxon>
        <taxon>Spermatophyta</taxon>
        <taxon>Magnoliopsida</taxon>
        <taxon>eudicotyledons</taxon>
        <taxon>Gunneridae</taxon>
        <taxon>Pentapetalae</taxon>
        <taxon>rosids</taxon>
        <taxon>fabids</taxon>
        <taxon>Fabales</taxon>
        <taxon>Fabaceae</taxon>
        <taxon>Papilionoideae</taxon>
        <taxon>50 kb inversion clade</taxon>
        <taxon>genistoids sensu lato</taxon>
        <taxon>core genistoids</taxon>
        <taxon>Crotalarieae</taxon>
        <taxon>Crotalaria</taxon>
    </lineage>
</organism>
<reference evidence="1 2" key="1">
    <citation type="submission" date="2024-01" db="EMBL/GenBank/DDBJ databases">
        <title>The genomes of 5 underutilized Papilionoideae crops provide insights into root nodulation and disease resistanc.</title>
        <authorList>
            <person name="Yuan L."/>
        </authorList>
    </citation>
    <scope>NUCLEOTIDE SEQUENCE [LARGE SCALE GENOMIC DNA]</scope>
    <source>
        <strain evidence="1">ZHUSHIDOU_FW_LH</strain>
        <tissue evidence="1">Leaf</tissue>
    </source>
</reference>
<protein>
    <submittedName>
        <fullName evidence="1">Uncharacterized protein</fullName>
    </submittedName>
</protein>
<accession>A0AAN9EYS6</accession>
<dbReference type="AlphaFoldDB" id="A0AAN9EYS6"/>
<evidence type="ECO:0000313" key="1">
    <source>
        <dbReference type="EMBL" id="KAK7266142.1"/>
    </source>
</evidence>
<name>A0AAN9EYS6_CROPI</name>
<comment type="caution">
    <text evidence="1">The sequence shown here is derived from an EMBL/GenBank/DDBJ whole genome shotgun (WGS) entry which is preliminary data.</text>
</comment>
<gene>
    <name evidence="1" type="ORF">RIF29_18782</name>
</gene>
<keyword evidence="2" id="KW-1185">Reference proteome</keyword>
<dbReference type="Proteomes" id="UP001372338">
    <property type="component" value="Unassembled WGS sequence"/>
</dbReference>
<evidence type="ECO:0000313" key="2">
    <source>
        <dbReference type="Proteomes" id="UP001372338"/>
    </source>
</evidence>
<sequence length="68" mass="7724">MCTIFLFLFITHKKHTPPPTHYSNLNFQTPTTPPLSSSQTLPLLMVPRVCLFFFCLHLSLSFLATTSP</sequence>
<proteinExistence type="predicted"/>
<dbReference type="EMBL" id="JAYWIO010000004">
    <property type="protein sequence ID" value="KAK7266142.1"/>
    <property type="molecule type" value="Genomic_DNA"/>
</dbReference>